<dbReference type="GO" id="GO:0009279">
    <property type="term" value="C:cell outer membrane"/>
    <property type="evidence" value="ECO:0007669"/>
    <property type="project" value="InterPro"/>
</dbReference>
<dbReference type="GO" id="GO:0006508">
    <property type="term" value="P:proteolysis"/>
    <property type="evidence" value="ECO:0007669"/>
    <property type="project" value="UniProtKB-KW"/>
</dbReference>
<gene>
    <name evidence="2" type="ORF">SAMN02745124_01498</name>
</gene>
<dbReference type="InterPro" id="IPR053724">
    <property type="entry name" value="OMP_A26_sf"/>
</dbReference>
<dbReference type="EMBL" id="FQXS01000007">
    <property type="protein sequence ID" value="SHH70423.1"/>
    <property type="molecule type" value="Genomic_DNA"/>
</dbReference>
<dbReference type="AlphaFoldDB" id="A0A1M5V648"/>
<proteinExistence type="predicted"/>
<feature type="signal peptide" evidence="1">
    <location>
        <begin position="1"/>
        <end position="28"/>
    </location>
</feature>
<reference evidence="2 3" key="1">
    <citation type="submission" date="2016-11" db="EMBL/GenBank/DDBJ databases">
        <authorList>
            <person name="Jaros S."/>
            <person name="Januszkiewicz K."/>
            <person name="Wedrychowicz H."/>
        </authorList>
    </citation>
    <scope>NUCLEOTIDE SEQUENCE [LARGE SCALE GENOMIC DNA]</scope>
    <source>
        <strain evidence="2 3">DSM 9705</strain>
    </source>
</reference>
<keyword evidence="1" id="KW-0732">Signal</keyword>
<keyword evidence="2" id="KW-0645">Protease</keyword>
<dbReference type="OrthoDB" id="5431381at2"/>
<dbReference type="SUPFAM" id="SSF69917">
    <property type="entry name" value="OMPT-like"/>
    <property type="match status" value="1"/>
</dbReference>
<keyword evidence="2" id="KW-0378">Hydrolase</keyword>
<dbReference type="RefSeq" id="WP_161949816.1">
    <property type="nucleotide sequence ID" value="NZ_FQXS01000007.1"/>
</dbReference>
<sequence>MKQQTMLVCVLGCAVVFLFSSVSRSSAAASVPASGSAKPGFSIGLGTGKMAGETVYQIGFPAVAPTGERYAGYFPFSELEWPLDFWLATIDGVATLNDRWRATVSISKNLSTPQNDMNDSDWLTPADPAQLDVYSEFRISSFDVFIVDADIEWFFFRQPAISLYVGAGMVYQNFDYESELLYQYSPSGLEGFASVGDGRTGITYEMTYSLPYVKIGADLQLAAGLEILGSFAYSPIVQAEDSDHHLLREFGGKRASGDMDGTAYLVEVSGRYLITPAFFVEATFNYLHIEVDGNQYQEYGIGVPIGSFRQEAESTQTSAYVTLGYSF</sequence>
<feature type="chain" id="PRO_5013359424" evidence="1">
    <location>
        <begin position="29"/>
        <end position="327"/>
    </location>
</feature>
<name>A0A1M5V648_9BACT</name>
<evidence type="ECO:0000313" key="3">
    <source>
        <dbReference type="Proteomes" id="UP000184139"/>
    </source>
</evidence>
<dbReference type="InterPro" id="IPR000036">
    <property type="entry name" value="Peptidase_A26_omptin"/>
</dbReference>
<dbReference type="InterPro" id="IPR020080">
    <property type="entry name" value="OM_adhesin/peptidase_omptin"/>
</dbReference>
<dbReference type="Proteomes" id="UP000184139">
    <property type="component" value="Unassembled WGS sequence"/>
</dbReference>
<protein>
    <submittedName>
        <fullName evidence="2">Outer membrane protease</fullName>
    </submittedName>
</protein>
<dbReference type="Gene3D" id="2.40.128.90">
    <property type="entry name" value="OMPT-like"/>
    <property type="match status" value="1"/>
</dbReference>
<accession>A0A1M5V648</accession>
<dbReference type="Pfam" id="PF01278">
    <property type="entry name" value="Omptin"/>
    <property type="match status" value="1"/>
</dbReference>
<evidence type="ECO:0000256" key="1">
    <source>
        <dbReference type="SAM" id="SignalP"/>
    </source>
</evidence>
<organism evidence="2 3">
    <name type="scientific">Desulfofustis glycolicus DSM 9705</name>
    <dbReference type="NCBI Taxonomy" id="1121409"/>
    <lineage>
        <taxon>Bacteria</taxon>
        <taxon>Pseudomonadati</taxon>
        <taxon>Thermodesulfobacteriota</taxon>
        <taxon>Desulfobulbia</taxon>
        <taxon>Desulfobulbales</taxon>
        <taxon>Desulfocapsaceae</taxon>
        <taxon>Desulfofustis</taxon>
    </lineage>
</organism>
<dbReference type="STRING" id="1121409.SAMN02745124_01498"/>
<evidence type="ECO:0000313" key="2">
    <source>
        <dbReference type="EMBL" id="SHH70423.1"/>
    </source>
</evidence>
<dbReference type="GO" id="GO:0004190">
    <property type="term" value="F:aspartic-type endopeptidase activity"/>
    <property type="evidence" value="ECO:0007669"/>
    <property type="project" value="InterPro"/>
</dbReference>
<keyword evidence="3" id="KW-1185">Reference proteome</keyword>